<sequence length="126" mass="13391">MSVTMLLLVSACGGAGAVARFVLDTLIKRAWPSVFPRSTLVINVLASLGFAAALVFLRNLPIFGVYTLVTTGFLGGFSTFSTAMNEVVTLARGGHWRECCTYAVLSVGLPVLTMLLSIMLFVSVRG</sequence>
<keyword evidence="3 10" id="KW-0812">Transmembrane</keyword>
<evidence type="ECO:0000256" key="5">
    <source>
        <dbReference type="ARBA" id="ARBA00023136"/>
    </source>
</evidence>
<feature type="binding site" evidence="10">
    <location>
        <position position="78"/>
    </location>
    <ligand>
        <name>Na(+)</name>
        <dbReference type="ChEBI" id="CHEBI:29101"/>
        <note>structural</note>
    </ligand>
</feature>
<feature type="transmembrane region" description="Helical" evidence="10">
    <location>
        <begin position="63"/>
        <end position="83"/>
    </location>
</feature>
<dbReference type="PANTHER" id="PTHR28259:SF1">
    <property type="entry name" value="FLUORIDE EXPORT PROTEIN 1-RELATED"/>
    <property type="match status" value="1"/>
</dbReference>
<keyword evidence="10" id="KW-0915">Sodium</keyword>
<keyword evidence="10" id="KW-0479">Metal-binding</keyword>
<protein>
    <recommendedName>
        <fullName evidence="10">Fluoride-specific ion channel FluC</fullName>
    </recommendedName>
</protein>
<evidence type="ECO:0000256" key="2">
    <source>
        <dbReference type="ARBA" id="ARBA00022475"/>
    </source>
</evidence>
<name>A0A261F4L9_9BIFI</name>
<keyword evidence="5 10" id="KW-0472">Membrane</keyword>
<comment type="function">
    <text evidence="9 10">Fluoride-specific ion channel. Important for reducing fluoride concentration in the cell, thus reducing its toxicity.</text>
</comment>
<evidence type="ECO:0000313" key="11">
    <source>
        <dbReference type="EMBL" id="OZG54044.1"/>
    </source>
</evidence>
<dbReference type="GO" id="GO:0062054">
    <property type="term" value="F:fluoride channel activity"/>
    <property type="evidence" value="ECO:0007669"/>
    <property type="project" value="UniProtKB-UniRule"/>
</dbReference>
<organism evidence="11 12">
    <name type="scientific">Alloscardovia macacae</name>
    <dbReference type="NCBI Taxonomy" id="1160091"/>
    <lineage>
        <taxon>Bacteria</taxon>
        <taxon>Bacillati</taxon>
        <taxon>Actinomycetota</taxon>
        <taxon>Actinomycetes</taxon>
        <taxon>Bifidobacteriales</taxon>
        <taxon>Bifidobacteriaceae</taxon>
        <taxon>Alloscardovia</taxon>
    </lineage>
</organism>
<proteinExistence type="inferred from homology"/>
<evidence type="ECO:0000256" key="3">
    <source>
        <dbReference type="ARBA" id="ARBA00022692"/>
    </source>
</evidence>
<reference evidence="11 12" key="1">
    <citation type="journal article" date="2017" name="BMC Genomics">
        <title>Comparative genomic and phylogenomic analyses of the Bifidobacteriaceae family.</title>
        <authorList>
            <person name="Lugli G.A."/>
            <person name="Milani C."/>
            <person name="Turroni F."/>
            <person name="Duranti S."/>
            <person name="Mancabelli L."/>
            <person name="Mangifesta M."/>
            <person name="Ferrario C."/>
            <person name="Modesto M."/>
            <person name="Mattarelli P."/>
            <person name="Jiri K."/>
            <person name="van Sinderen D."/>
            <person name="Ventura M."/>
        </authorList>
    </citation>
    <scope>NUCLEOTIDE SEQUENCE [LARGE SCALE GENOMIC DNA]</scope>
    <source>
        <strain evidence="11 12">DSM 24762</strain>
    </source>
</reference>
<keyword evidence="4 10" id="KW-1133">Transmembrane helix</keyword>
<dbReference type="GO" id="GO:0046872">
    <property type="term" value="F:metal ion binding"/>
    <property type="evidence" value="ECO:0007669"/>
    <property type="project" value="UniProtKB-KW"/>
</dbReference>
<dbReference type="GO" id="GO:0140114">
    <property type="term" value="P:cellular detoxification of fluoride"/>
    <property type="evidence" value="ECO:0007669"/>
    <property type="project" value="UniProtKB-UniRule"/>
</dbReference>
<evidence type="ECO:0000256" key="10">
    <source>
        <dbReference type="HAMAP-Rule" id="MF_00454"/>
    </source>
</evidence>
<dbReference type="GO" id="GO:0005886">
    <property type="term" value="C:plasma membrane"/>
    <property type="evidence" value="ECO:0007669"/>
    <property type="project" value="UniProtKB-SubCell"/>
</dbReference>
<dbReference type="Proteomes" id="UP000243657">
    <property type="component" value="Unassembled WGS sequence"/>
</dbReference>
<evidence type="ECO:0000256" key="9">
    <source>
        <dbReference type="ARBA" id="ARBA00049940"/>
    </source>
</evidence>
<gene>
    <name evidence="10" type="primary">fluC</name>
    <name evidence="10" type="synonym">crcB</name>
    <name evidence="11" type="ORF">ALMA_1008</name>
</gene>
<evidence type="ECO:0000256" key="4">
    <source>
        <dbReference type="ARBA" id="ARBA00022989"/>
    </source>
</evidence>
<evidence type="ECO:0000256" key="6">
    <source>
        <dbReference type="ARBA" id="ARBA00023303"/>
    </source>
</evidence>
<dbReference type="AlphaFoldDB" id="A0A261F4L9"/>
<dbReference type="PANTHER" id="PTHR28259">
    <property type="entry name" value="FLUORIDE EXPORT PROTEIN 1-RELATED"/>
    <property type="match status" value="1"/>
</dbReference>
<evidence type="ECO:0000313" key="12">
    <source>
        <dbReference type="Proteomes" id="UP000243657"/>
    </source>
</evidence>
<evidence type="ECO:0000256" key="1">
    <source>
        <dbReference type="ARBA" id="ARBA00004651"/>
    </source>
</evidence>
<evidence type="ECO:0000256" key="8">
    <source>
        <dbReference type="ARBA" id="ARBA00035585"/>
    </source>
</evidence>
<evidence type="ECO:0000256" key="7">
    <source>
        <dbReference type="ARBA" id="ARBA00035120"/>
    </source>
</evidence>
<keyword evidence="2 10" id="KW-1003">Cell membrane</keyword>
<accession>A0A261F4L9</accession>
<keyword evidence="6 10" id="KW-0407">Ion channel</keyword>
<dbReference type="RefSeq" id="WP_244568883.1">
    <property type="nucleotide sequence ID" value="NZ_JBHLWS010000012.1"/>
</dbReference>
<keyword evidence="10" id="KW-0813">Transport</keyword>
<dbReference type="EMBL" id="MWWT01000006">
    <property type="protein sequence ID" value="OZG54044.1"/>
    <property type="molecule type" value="Genomic_DNA"/>
</dbReference>
<comment type="activity regulation">
    <text evidence="10">Na(+) is not transported, but it plays an essential structural role and its presence is essential for fluoride channel function.</text>
</comment>
<comment type="subcellular location">
    <subcellularLocation>
        <location evidence="1 10">Cell membrane</location>
        <topology evidence="1 10">Multi-pass membrane protein</topology>
    </subcellularLocation>
</comment>
<feature type="binding site" evidence="10">
    <location>
        <position position="75"/>
    </location>
    <ligand>
        <name>Na(+)</name>
        <dbReference type="ChEBI" id="CHEBI:29101"/>
        <note>structural</note>
    </ligand>
</feature>
<feature type="transmembrane region" description="Helical" evidence="10">
    <location>
        <begin position="103"/>
        <end position="124"/>
    </location>
</feature>
<keyword evidence="10" id="KW-0406">Ion transport</keyword>
<comment type="similarity">
    <text evidence="7 10">Belongs to the fluoride channel Fluc/FEX (TC 1.A.43) family.</text>
</comment>
<dbReference type="Pfam" id="PF02537">
    <property type="entry name" value="CRCB"/>
    <property type="match status" value="1"/>
</dbReference>
<keyword evidence="12" id="KW-1185">Reference proteome</keyword>
<feature type="transmembrane region" description="Helical" evidence="10">
    <location>
        <begin position="35"/>
        <end position="56"/>
    </location>
</feature>
<dbReference type="InterPro" id="IPR003691">
    <property type="entry name" value="FluC"/>
</dbReference>
<comment type="caution">
    <text evidence="11">The sequence shown here is derived from an EMBL/GenBank/DDBJ whole genome shotgun (WGS) entry which is preliminary data.</text>
</comment>
<comment type="catalytic activity">
    <reaction evidence="8">
        <text>fluoride(in) = fluoride(out)</text>
        <dbReference type="Rhea" id="RHEA:76159"/>
        <dbReference type="ChEBI" id="CHEBI:17051"/>
    </reaction>
    <physiologicalReaction direction="left-to-right" evidence="8">
        <dbReference type="Rhea" id="RHEA:76160"/>
    </physiologicalReaction>
</comment>
<dbReference type="HAMAP" id="MF_00454">
    <property type="entry name" value="FluC"/>
    <property type="match status" value="1"/>
</dbReference>